<sequence>MPDLPIARLQDRKQPPVPAPRANNSTYSAAHPIASVTSPPPSRAEDMEVRGVAAAGAGTAAATCGECGEPVPPTMDMEERQSSKNQEMIPPWPDGQSSFARNQMEERPLPPPETRERAARRRFPGLANQISYARRFVERHLDGSPKATTATLLTSEIATNALTHSASGAPGGKFEVGIYVTAGWARVEVRDLGGGELPKAQHKDPYDVSEHGRGLDLVEALAAKWGAEPRGDGLGQLVWFELTWESGSTDTEA</sequence>
<keyword evidence="1" id="KW-0723">Serine/threonine-protein kinase</keyword>
<reference evidence="5" key="1">
    <citation type="journal article" date="2019" name="Int. J. Syst. Evol. Microbiol.">
        <title>The Global Catalogue of Microorganisms (GCM) 10K type strain sequencing project: providing services to taxonomists for standard genome sequencing and annotation.</title>
        <authorList>
            <consortium name="The Broad Institute Genomics Platform"/>
            <consortium name="The Broad Institute Genome Sequencing Center for Infectious Disease"/>
            <person name="Wu L."/>
            <person name="Ma J."/>
        </authorList>
    </citation>
    <scope>NUCLEOTIDE SEQUENCE [LARGE SCALE GENOMIC DNA]</scope>
    <source>
        <strain evidence="5">JCM 17137</strain>
    </source>
</reference>
<feature type="domain" description="Histidine kinase/HSP90-like ATPase" evidence="3">
    <location>
        <begin position="126"/>
        <end position="225"/>
    </location>
</feature>
<keyword evidence="1" id="KW-0808">Transferase</keyword>
<accession>A0ABP7EZ04</accession>
<dbReference type="PANTHER" id="PTHR35526:SF3">
    <property type="entry name" value="ANTI-SIGMA-F FACTOR RSBW"/>
    <property type="match status" value="1"/>
</dbReference>
<dbReference type="InterPro" id="IPR036890">
    <property type="entry name" value="HATPase_C_sf"/>
</dbReference>
<evidence type="ECO:0000256" key="2">
    <source>
        <dbReference type="SAM" id="MobiDB-lite"/>
    </source>
</evidence>
<dbReference type="PANTHER" id="PTHR35526">
    <property type="entry name" value="ANTI-SIGMA-F FACTOR RSBW-RELATED"/>
    <property type="match status" value="1"/>
</dbReference>
<dbReference type="Gene3D" id="3.30.565.10">
    <property type="entry name" value="Histidine kinase-like ATPase, C-terminal domain"/>
    <property type="match status" value="1"/>
</dbReference>
<dbReference type="Proteomes" id="UP001500908">
    <property type="component" value="Unassembled WGS sequence"/>
</dbReference>
<protein>
    <recommendedName>
        <fullName evidence="3">Histidine kinase/HSP90-like ATPase domain-containing protein</fullName>
    </recommendedName>
</protein>
<dbReference type="Pfam" id="PF13581">
    <property type="entry name" value="HATPase_c_2"/>
    <property type="match status" value="1"/>
</dbReference>
<proteinExistence type="predicted"/>
<evidence type="ECO:0000259" key="3">
    <source>
        <dbReference type="Pfam" id="PF13581"/>
    </source>
</evidence>
<evidence type="ECO:0000256" key="1">
    <source>
        <dbReference type="ARBA" id="ARBA00022527"/>
    </source>
</evidence>
<dbReference type="CDD" id="cd16936">
    <property type="entry name" value="HATPase_RsbW-like"/>
    <property type="match status" value="1"/>
</dbReference>
<name>A0ABP7EZ04_9ACTN</name>
<evidence type="ECO:0000313" key="5">
    <source>
        <dbReference type="Proteomes" id="UP001500908"/>
    </source>
</evidence>
<keyword evidence="5" id="KW-1185">Reference proteome</keyword>
<keyword evidence="1" id="KW-0418">Kinase</keyword>
<comment type="caution">
    <text evidence="4">The sequence shown here is derived from an EMBL/GenBank/DDBJ whole genome shotgun (WGS) entry which is preliminary data.</text>
</comment>
<dbReference type="InterPro" id="IPR050267">
    <property type="entry name" value="Anti-sigma-factor_SerPK"/>
</dbReference>
<dbReference type="SUPFAM" id="SSF55874">
    <property type="entry name" value="ATPase domain of HSP90 chaperone/DNA topoisomerase II/histidine kinase"/>
    <property type="match status" value="1"/>
</dbReference>
<organism evidence="4 5">
    <name type="scientific">Salinactinospora qingdaonensis</name>
    <dbReference type="NCBI Taxonomy" id="702744"/>
    <lineage>
        <taxon>Bacteria</taxon>
        <taxon>Bacillati</taxon>
        <taxon>Actinomycetota</taxon>
        <taxon>Actinomycetes</taxon>
        <taxon>Streptosporangiales</taxon>
        <taxon>Nocardiopsidaceae</taxon>
        <taxon>Salinactinospora</taxon>
    </lineage>
</organism>
<dbReference type="InterPro" id="IPR003594">
    <property type="entry name" value="HATPase_dom"/>
</dbReference>
<dbReference type="EMBL" id="BAABDD010000001">
    <property type="protein sequence ID" value="GAA3725895.1"/>
    <property type="molecule type" value="Genomic_DNA"/>
</dbReference>
<feature type="region of interest" description="Disordered" evidence="2">
    <location>
        <begin position="61"/>
        <end position="88"/>
    </location>
</feature>
<gene>
    <name evidence="4" type="ORF">GCM10022402_03280</name>
</gene>
<feature type="region of interest" description="Disordered" evidence="2">
    <location>
        <begin position="1"/>
        <end position="45"/>
    </location>
</feature>
<evidence type="ECO:0000313" key="4">
    <source>
        <dbReference type="EMBL" id="GAA3725895.1"/>
    </source>
</evidence>